<accession>A0A919RX06</accession>
<feature type="domain" description="PRC-barrel" evidence="1">
    <location>
        <begin position="10"/>
        <end position="67"/>
    </location>
</feature>
<evidence type="ECO:0000259" key="1">
    <source>
        <dbReference type="Pfam" id="PF05239"/>
    </source>
</evidence>
<dbReference type="InterPro" id="IPR027275">
    <property type="entry name" value="PRC-brl_dom"/>
</dbReference>
<keyword evidence="3" id="KW-1185">Reference proteome</keyword>
<dbReference type="RefSeq" id="WP_212902671.1">
    <property type="nucleotide sequence ID" value="NZ_BOPZ01000003.1"/>
</dbReference>
<sequence length="165" mass="18765">MLRRKDFDYINVYNITGKKLGTIKDIIFDYYKSKVIGFQITTKGFSKNNYVPVESVISFNEAMIVTSTMQHNGLSFSAIKDMDVVDKCGNMIGVVEDVLIDIYDFSLKGIIISSGFIDRLIRGKSIILINHTILGEDSILFFANSSIILKSMPHNLIKDRYYEKV</sequence>
<dbReference type="InterPro" id="IPR011033">
    <property type="entry name" value="PRC_barrel-like_sf"/>
</dbReference>
<protein>
    <recommendedName>
        <fullName evidence="1">PRC-barrel domain-containing protein</fullName>
    </recommendedName>
</protein>
<proteinExistence type="predicted"/>
<dbReference type="EMBL" id="BOPZ01000003">
    <property type="protein sequence ID" value="GIM27921.1"/>
    <property type="molecule type" value="Genomic_DNA"/>
</dbReference>
<dbReference type="SUPFAM" id="SSF50346">
    <property type="entry name" value="PRC-barrel domain"/>
    <property type="match status" value="2"/>
</dbReference>
<organism evidence="2 3">
    <name type="scientific">Clostridium polyendosporum</name>
    <dbReference type="NCBI Taxonomy" id="69208"/>
    <lineage>
        <taxon>Bacteria</taxon>
        <taxon>Bacillati</taxon>
        <taxon>Bacillota</taxon>
        <taxon>Clostridia</taxon>
        <taxon>Eubacteriales</taxon>
        <taxon>Clostridiaceae</taxon>
        <taxon>Clostridium</taxon>
    </lineage>
</organism>
<name>A0A919RX06_9CLOT</name>
<evidence type="ECO:0000313" key="3">
    <source>
        <dbReference type="Proteomes" id="UP000679179"/>
    </source>
</evidence>
<dbReference type="Proteomes" id="UP000679179">
    <property type="component" value="Unassembled WGS sequence"/>
</dbReference>
<feature type="domain" description="PRC-barrel" evidence="1">
    <location>
        <begin position="74"/>
        <end position="136"/>
    </location>
</feature>
<dbReference type="Gene3D" id="2.30.30.240">
    <property type="entry name" value="PRC-barrel domain"/>
    <property type="match status" value="2"/>
</dbReference>
<comment type="caution">
    <text evidence="2">The sequence shown here is derived from an EMBL/GenBank/DDBJ whole genome shotgun (WGS) entry which is preliminary data.</text>
</comment>
<gene>
    <name evidence="2" type="ORF">CPJCM30710_05870</name>
</gene>
<reference evidence="2" key="1">
    <citation type="submission" date="2021-03" db="EMBL/GenBank/DDBJ databases">
        <title>Taxonomic study of Clostridium polyendosporum from meadow-gley soil under rice.</title>
        <authorList>
            <person name="Kobayashi H."/>
            <person name="Tanizawa Y."/>
            <person name="Yagura M."/>
        </authorList>
    </citation>
    <scope>NUCLEOTIDE SEQUENCE</scope>
    <source>
        <strain evidence="2">JCM 30710</strain>
    </source>
</reference>
<dbReference type="AlphaFoldDB" id="A0A919RX06"/>
<dbReference type="Pfam" id="PF05239">
    <property type="entry name" value="PRC"/>
    <property type="match status" value="2"/>
</dbReference>
<evidence type="ECO:0000313" key="2">
    <source>
        <dbReference type="EMBL" id="GIM27921.1"/>
    </source>
</evidence>